<proteinExistence type="predicted"/>
<dbReference type="AlphaFoldDB" id="A0A0A8ZJ94"/>
<name>A0A0A8ZJ94_ARUDO</name>
<reference evidence="1" key="2">
    <citation type="journal article" date="2015" name="Data Brief">
        <title>Shoot transcriptome of the giant reed, Arundo donax.</title>
        <authorList>
            <person name="Barrero R.A."/>
            <person name="Guerrero F.D."/>
            <person name="Moolhuijzen P."/>
            <person name="Goolsby J.A."/>
            <person name="Tidwell J."/>
            <person name="Bellgard S.E."/>
            <person name="Bellgard M.I."/>
        </authorList>
    </citation>
    <scope>NUCLEOTIDE SEQUENCE</scope>
    <source>
        <tissue evidence="1">Shoot tissue taken approximately 20 cm above the soil surface</tissue>
    </source>
</reference>
<evidence type="ECO:0000313" key="1">
    <source>
        <dbReference type="EMBL" id="JAD37748.1"/>
    </source>
</evidence>
<protein>
    <submittedName>
        <fullName evidence="1">Uncharacterized protein</fullName>
    </submittedName>
</protein>
<sequence>MSYGSQSSTKIGFTGFQPLLSNLSILRIAFLLINHKKILFFIEIFNFHRILYNLFF</sequence>
<reference evidence="1" key="1">
    <citation type="submission" date="2014-09" db="EMBL/GenBank/DDBJ databases">
        <authorList>
            <person name="Magalhaes I.L.F."/>
            <person name="Oliveira U."/>
            <person name="Santos F.R."/>
            <person name="Vidigal T.H.D.A."/>
            <person name="Brescovit A.D."/>
            <person name="Santos A.J."/>
        </authorList>
    </citation>
    <scope>NUCLEOTIDE SEQUENCE</scope>
    <source>
        <tissue evidence="1">Shoot tissue taken approximately 20 cm above the soil surface</tissue>
    </source>
</reference>
<accession>A0A0A8ZJ94</accession>
<organism evidence="1">
    <name type="scientific">Arundo donax</name>
    <name type="common">Giant reed</name>
    <name type="synonym">Donax arundinaceus</name>
    <dbReference type="NCBI Taxonomy" id="35708"/>
    <lineage>
        <taxon>Eukaryota</taxon>
        <taxon>Viridiplantae</taxon>
        <taxon>Streptophyta</taxon>
        <taxon>Embryophyta</taxon>
        <taxon>Tracheophyta</taxon>
        <taxon>Spermatophyta</taxon>
        <taxon>Magnoliopsida</taxon>
        <taxon>Liliopsida</taxon>
        <taxon>Poales</taxon>
        <taxon>Poaceae</taxon>
        <taxon>PACMAD clade</taxon>
        <taxon>Arundinoideae</taxon>
        <taxon>Arundineae</taxon>
        <taxon>Arundo</taxon>
    </lineage>
</organism>
<dbReference type="EMBL" id="GBRH01260147">
    <property type="protein sequence ID" value="JAD37748.1"/>
    <property type="molecule type" value="Transcribed_RNA"/>
</dbReference>